<accession>A0AAU8JS35</accession>
<dbReference type="KEGG" id="kcm:ABWK59_02930"/>
<dbReference type="RefSeq" id="WP_354637692.1">
    <property type="nucleotide sequence ID" value="NZ_CP159872.1"/>
</dbReference>
<feature type="transmembrane region" description="Helical" evidence="7">
    <location>
        <begin position="178"/>
        <end position="199"/>
    </location>
</feature>
<evidence type="ECO:0000256" key="6">
    <source>
        <dbReference type="ARBA" id="ARBA00023136"/>
    </source>
</evidence>
<gene>
    <name evidence="9" type="primary">eccD</name>
    <name evidence="9" type="ORF">ABWK59_02930</name>
</gene>
<comment type="subcellular location">
    <subcellularLocation>
        <location evidence="1">Cell membrane</location>
        <topology evidence="1">Multi-pass membrane protein</topology>
    </subcellularLocation>
</comment>
<keyword evidence="5 7" id="KW-1133">Transmembrane helix</keyword>
<dbReference type="Pfam" id="PF08817">
    <property type="entry name" value="YukD"/>
    <property type="match status" value="1"/>
</dbReference>
<dbReference type="GO" id="GO:0005886">
    <property type="term" value="C:plasma membrane"/>
    <property type="evidence" value="ECO:0007669"/>
    <property type="project" value="UniProtKB-SubCell"/>
</dbReference>
<evidence type="ECO:0000256" key="5">
    <source>
        <dbReference type="ARBA" id="ARBA00022989"/>
    </source>
</evidence>
<evidence type="ECO:0000313" key="9">
    <source>
        <dbReference type="EMBL" id="XCM77957.1"/>
    </source>
</evidence>
<keyword evidence="6 7" id="KW-0472">Membrane</keyword>
<keyword evidence="4 7" id="KW-0812">Transmembrane</keyword>
<organism evidence="9">
    <name type="scientific">Kitasatospora camelliae</name>
    <dbReference type="NCBI Taxonomy" id="3156397"/>
    <lineage>
        <taxon>Bacteria</taxon>
        <taxon>Bacillati</taxon>
        <taxon>Actinomycetota</taxon>
        <taxon>Actinomycetes</taxon>
        <taxon>Kitasatosporales</taxon>
        <taxon>Streptomycetaceae</taxon>
        <taxon>Kitasatospora</taxon>
    </lineage>
</organism>
<dbReference type="EMBL" id="CP159872">
    <property type="protein sequence ID" value="XCM77957.1"/>
    <property type="molecule type" value="Genomic_DNA"/>
</dbReference>
<sequence>MTTPSTTAAAGHDVRRLTVAGPTGRADLAVPATVTLAGLLPVLLRHVAGPEAHRGGWVLQRLGEAPLDPDGTPETLDLRDGDVLHLRPAASPLAEVHFDDIAEGVAEVIGTPAERWRPDLTRRLLTGLGAALIGLLAAAVPAVEPGRAAAGYSAVGAVALTAGCVLTSRLRPDPRAAALTAGLGGILLAALAGATARHGGAAVLTPGRGDLALAGLAAATTATAALLLGRRLPTRVLGSAAATGLAAVLGALLAAALDLDATRAAALLAVAALLAASPGLRLALRAARLRVPQLPRSAEELQQDIEPEPAGRTTARTRTADALLGAASVAVGTVVTLACLLLAREPGWAGPALATTLGATALLRARTLPGPWQRVPAAVAGTLAPALVLLARADHGHPLLRAAVLLLLTAAALALLLAAGRRPGPPPRPVWGHAGDLLDTWTAVLLVPLLLQLLHVYGYVRTLAG</sequence>
<evidence type="ECO:0000256" key="1">
    <source>
        <dbReference type="ARBA" id="ARBA00004651"/>
    </source>
</evidence>
<feature type="transmembrane region" description="Helical" evidence="7">
    <location>
        <begin position="211"/>
        <end position="229"/>
    </location>
</feature>
<proteinExistence type="inferred from homology"/>
<feature type="transmembrane region" description="Helical" evidence="7">
    <location>
        <begin position="440"/>
        <end position="460"/>
    </location>
</feature>
<evidence type="ECO:0000256" key="2">
    <source>
        <dbReference type="ARBA" id="ARBA00006162"/>
    </source>
</evidence>
<reference evidence="9" key="1">
    <citation type="submission" date="2024-06" db="EMBL/GenBank/DDBJ databases">
        <title>The genome sequences of Kitasatospora sp. strain HUAS MG31.</title>
        <authorList>
            <person name="Mo P."/>
        </authorList>
    </citation>
    <scope>NUCLEOTIDE SEQUENCE</scope>
    <source>
        <strain evidence="9">HUAS MG31</strain>
    </source>
</reference>
<dbReference type="InterPro" id="IPR044049">
    <property type="entry name" value="EccD_transm"/>
</dbReference>
<feature type="transmembrane region" description="Helical" evidence="7">
    <location>
        <begin position="322"/>
        <end position="343"/>
    </location>
</feature>
<evidence type="ECO:0000256" key="7">
    <source>
        <dbReference type="SAM" id="Phobius"/>
    </source>
</evidence>
<evidence type="ECO:0000256" key="3">
    <source>
        <dbReference type="ARBA" id="ARBA00022475"/>
    </source>
</evidence>
<feature type="transmembrane region" description="Helical" evidence="7">
    <location>
        <begin position="124"/>
        <end position="143"/>
    </location>
</feature>
<name>A0AAU8JS35_9ACTN</name>
<feature type="transmembrane region" description="Helical" evidence="7">
    <location>
        <begin position="263"/>
        <end position="284"/>
    </location>
</feature>
<dbReference type="InterPro" id="IPR006707">
    <property type="entry name" value="T7SS_EccD"/>
</dbReference>
<dbReference type="Gene3D" id="3.10.20.90">
    <property type="entry name" value="Phosphatidylinositol 3-kinase Catalytic Subunit, Chain A, domain 1"/>
    <property type="match status" value="1"/>
</dbReference>
<feature type="transmembrane region" description="Helical" evidence="7">
    <location>
        <begin position="149"/>
        <end position="166"/>
    </location>
</feature>
<dbReference type="Pfam" id="PF19053">
    <property type="entry name" value="EccD"/>
    <property type="match status" value="1"/>
</dbReference>
<protein>
    <submittedName>
        <fullName evidence="9">Type VII secretion integral membrane protein EccD</fullName>
    </submittedName>
</protein>
<keyword evidence="3" id="KW-1003">Cell membrane</keyword>
<feature type="transmembrane region" description="Helical" evidence="7">
    <location>
        <begin position="236"/>
        <end position="257"/>
    </location>
</feature>
<feature type="transmembrane region" description="Helical" evidence="7">
    <location>
        <begin position="372"/>
        <end position="390"/>
    </location>
</feature>
<evidence type="ECO:0000256" key="4">
    <source>
        <dbReference type="ARBA" id="ARBA00022692"/>
    </source>
</evidence>
<comment type="similarity">
    <text evidence="2">Belongs to the EccD/Snm4 family.</text>
</comment>
<dbReference type="NCBIfam" id="TIGR03920">
    <property type="entry name" value="T7SS_EccD"/>
    <property type="match status" value="1"/>
</dbReference>
<feature type="transmembrane region" description="Helical" evidence="7">
    <location>
        <begin position="402"/>
        <end position="420"/>
    </location>
</feature>
<dbReference type="InterPro" id="IPR024962">
    <property type="entry name" value="YukD-like"/>
</dbReference>
<feature type="domain" description="EccD-like transmembrane" evidence="8">
    <location>
        <begin position="121"/>
        <end position="463"/>
    </location>
</feature>
<dbReference type="AlphaFoldDB" id="A0AAU8JS35"/>
<evidence type="ECO:0000259" key="8">
    <source>
        <dbReference type="Pfam" id="PF19053"/>
    </source>
</evidence>